<feature type="transmembrane region" description="Helical" evidence="8">
    <location>
        <begin position="242"/>
        <end position="262"/>
    </location>
</feature>
<keyword evidence="2" id="KW-0813">Transport</keyword>
<dbReference type="PROSITE" id="PS50928">
    <property type="entry name" value="ABC_TM1"/>
    <property type="match status" value="1"/>
</dbReference>
<keyword evidence="5 8" id="KW-0812">Transmembrane</keyword>
<evidence type="ECO:0000256" key="1">
    <source>
        <dbReference type="ARBA" id="ARBA00004429"/>
    </source>
</evidence>
<feature type="transmembrane region" description="Helical" evidence="8">
    <location>
        <begin position="12"/>
        <end position="40"/>
    </location>
</feature>
<dbReference type="InterPro" id="IPR000515">
    <property type="entry name" value="MetI-like"/>
</dbReference>
<evidence type="ECO:0000256" key="4">
    <source>
        <dbReference type="ARBA" id="ARBA00022519"/>
    </source>
</evidence>
<keyword evidence="3" id="KW-1003">Cell membrane</keyword>
<evidence type="ECO:0000313" key="11">
    <source>
        <dbReference type="Proteomes" id="UP000248021"/>
    </source>
</evidence>
<dbReference type="CDD" id="cd06261">
    <property type="entry name" value="TM_PBP2"/>
    <property type="match status" value="1"/>
</dbReference>
<dbReference type="Proteomes" id="UP000248021">
    <property type="component" value="Unassembled WGS sequence"/>
</dbReference>
<feature type="domain" description="ABC transmembrane type-1" evidence="9">
    <location>
        <begin position="68"/>
        <end position="266"/>
    </location>
</feature>
<gene>
    <name evidence="10" type="ORF">C7450_104189</name>
</gene>
<dbReference type="AlphaFoldDB" id="A0A2V3U8K0"/>
<comment type="subcellular location">
    <subcellularLocation>
        <location evidence="1">Cell inner membrane</location>
        <topology evidence="1">Multi-pass membrane protein</topology>
    </subcellularLocation>
</comment>
<keyword evidence="6 8" id="KW-1133">Transmembrane helix</keyword>
<feature type="transmembrane region" description="Helical" evidence="8">
    <location>
        <begin position="199"/>
        <end position="222"/>
    </location>
</feature>
<sequence>MKTIISRGVDTVLCGAMHALTVLAVAFLVMPLFVVVIVSFNSTTVIFPPRDWSLASYLQIPQVAVDTFLRSLLLGLCCATLSALFCIPAAIAMVKSNLRGKAFIEAALRSPLQFPAIILGVAILQYFYFWQGALAVPLVGTFMGLLIAHTVYTFPFVLVPTIARLSALSDQYDEAAAGLGAGSLTTLVRVIIPLMRPGIVAGMFMSFIMSFEDVAVTMFLAGSKMTTFPVYLFGSAEVSNTPGLYAVASLGSLVALTLVLLVERFIGIRTVLSKG</sequence>
<dbReference type="Gene3D" id="1.10.3720.10">
    <property type="entry name" value="MetI-like"/>
    <property type="match status" value="1"/>
</dbReference>
<dbReference type="RefSeq" id="WP_110374480.1">
    <property type="nucleotide sequence ID" value="NZ_JAHBRY010000001.1"/>
</dbReference>
<feature type="transmembrane region" description="Helical" evidence="8">
    <location>
        <begin position="106"/>
        <end position="128"/>
    </location>
</feature>
<protein>
    <submittedName>
        <fullName evidence="10">Putative spermidine/putrescine transport system permease protein</fullName>
    </submittedName>
</protein>
<evidence type="ECO:0000256" key="2">
    <source>
        <dbReference type="ARBA" id="ARBA00022448"/>
    </source>
</evidence>
<name>A0A2V3U8K0_9HYPH</name>
<evidence type="ECO:0000256" key="7">
    <source>
        <dbReference type="ARBA" id="ARBA00023136"/>
    </source>
</evidence>
<reference evidence="10 11" key="1">
    <citation type="submission" date="2018-05" db="EMBL/GenBank/DDBJ databases">
        <title>Genomic Encyclopedia of Type Strains, Phase IV (KMG-IV): sequencing the most valuable type-strain genomes for metagenomic binning, comparative biology and taxonomic classification.</title>
        <authorList>
            <person name="Goeker M."/>
        </authorList>
    </citation>
    <scope>NUCLEOTIDE SEQUENCE [LARGE SCALE GENOMIC DNA]</scope>
    <source>
        <strain evidence="10 11">DSM 6462</strain>
    </source>
</reference>
<evidence type="ECO:0000256" key="6">
    <source>
        <dbReference type="ARBA" id="ARBA00022989"/>
    </source>
</evidence>
<comment type="caution">
    <text evidence="10">The sequence shown here is derived from an EMBL/GenBank/DDBJ whole genome shotgun (WGS) entry which is preliminary data.</text>
</comment>
<evidence type="ECO:0000256" key="8">
    <source>
        <dbReference type="SAM" id="Phobius"/>
    </source>
</evidence>
<evidence type="ECO:0000256" key="5">
    <source>
        <dbReference type="ARBA" id="ARBA00022692"/>
    </source>
</evidence>
<proteinExistence type="predicted"/>
<feature type="transmembrane region" description="Helical" evidence="8">
    <location>
        <begin position="72"/>
        <end position="94"/>
    </location>
</feature>
<evidence type="ECO:0000256" key="3">
    <source>
        <dbReference type="ARBA" id="ARBA00022475"/>
    </source>
</evidence>
<organism evidence="10 11">
    <name type="scientific">Chelatococcus asaccharovorans</name>
    <dbReference type="NCBI Taxonomy" id="28210"/>
    <lineage>
        <taxon>Bacteria</taxon>
        <taxon>Pseudomonadati</taxon>
        <taxon>Pseudomonadota</taxon>
        <taxon>Alphaproteobacteria</taxon>
        <taxon>Hyphomicrobiales</taxon>
        <taxon>Chelatococcaceae</taxon>
        <taxon>Chelatococcus</taxon>
    </lineage>
</organism>
<dbReference type="GO" id="GO:0005886">
    <property type="term" value="C:plasma membrane"/>
    <property type="evidence" value="ECO:0007669"/>
    <property type="project" value="UniProtKB-SubCell"/>
</dbReference>
<dbReference type="InterPro" id="IPR035906">
    <property type="entry name" value="MetI-like_sf"/>
</dbReference>
<accession>A0A2V3U8K0</accession>
<dbReference type="EMBL" id="QJJK01000004">
    <property type="protein sequence ID" value="PXW60137.1"/>
    <property type="molecule type" value="Genomic_DNA"/>
</dbReference>
<keyword evidence="11" id="KW-1185">Reference proteome</keyword>
<evidence type="ECO:0000313" key="10">
    <source>
        <dbReference type="EMBL" id="PXW60137.1"/>
    </source>
</evidence>
<keyword evidence="4" id="KW-0997">Cell inner membrane</keyword>
<dbReference type="SUPFAM" id="SSF161098">
    <property type="entry name" value="MetI-like"/>
    <property type="match status" value="1"/>
</dbReference>
<evidence type="ECO:0000259" key="9">
    <source>
        <dbReference type="PROSITE" id="PS50928"/>
    </source>
</evidence>
<dbReference type="GO" id="GO:0055085">
    <property type="term" value="P:transmembrane transport"/>
    <property type="evidence" value="ECO:0007669"/>
    <property type="project" value="InterPro"/>
</dbReference>
<feature type="transmembrane region" description="Helical" evidence="8">
    <location>
        <begin position="134"/>
        <end position="159"/>
    </location>
</feature>
<dbReference type="PANTHER" id="PTHR43357:SF4">
    <property type="entry name" value="INNER MEMBRANE ABC TRANSPORTER PERMEASE PROTEIN YDCV"/>
    <property type="match status" value="1"/>
</dbReference>
<keyword evidence="7 8" id="KW-0472">Membrane</keyword>
<dbReference type="PANTHER" id="PTHR43357">
    <property type="entry name" value="INNER MEMBRANE ABC TRANSPORTER PERMEASE PROTEIN YDCV"/>
    <property type="match status" value="1"/>
</dbReference>
<dbReference type="OrthoDB" id="5622164at2"/>